<keyword evidence="2 9" id="KW-0813">Transport</keyword>
<comment type="subunit">
    <text evidence="9">The complex comprises the extracytoplasmic solute receptor protein and the two transmembrane proteins.</text>
</comment>
<evidence type="ECO:0000256" key="5">
    <source>
        <dbReference type="ARBA" id="ARBA00022692"/>
    </source>
</evidence>
<keyword evidence="5 9" id="KW-0812">Transmembrane</keyword>
<protein>
    <recommendedName>
        <fullName evidence="9">TRAP transporter small permease protein</fullName>
    </recommendedName>
</protein>
<dbReference type="GO" id="GO:0005886">
    <property type="term" value="C:plasma membrane"/>
    <property type="evidence" value="ECO:0007669"/>
    <property type="project" value="UniProtKB-SubCell"/>
</dbReference>
<organism evidence="11 12">
    <name type="scientific">Halomonas huangheensis</name>
    <dbReference type="NCBI Taxonomy" id="1178482"/>
    <lineage>
        <taxon>Bacteria</taxon>
        <taxon>Pseudomonadati</taxon>
        <taxon>Pseudomonadota</taxon>
        <taxon>Gammaproteobacteria</taxon>
        <taxon>Oceanospirillales</taxon>
        <taxon>Halomonadaceae</taxon>
        <taxon>Halomonas</taxon>
    </lineage>
</organism>
<dbReference type="InterPro" id="IPR007387">
    <property type="entry name" value="TRAP_DctQ"/>
</dbReference>
<comment type="caution">
    <text evidence="11">The sequence shown here is derived from an EMBL/GenBank/DDBJ whole genome shotgun (WGS) entry which is preliminary data.</text>
</comment>
<dbReference type="STRING" id="1178482.AR456_20125"/>
<feature type="domain" description="Tripartite ATP-independent periplasmic transporters DctQ component" evidence="10">
    <location>
        <begin position="27"/>
        <end position="153"/>
    </location>
</feature>
<dbReference type="GO" id="GO:0015740">
    <property type="term" value="P:C4-dicarboxylate transport"/>
    <property type="evidence" value="ECO:0007669"/>
    <property type="project" value="TreeGrafter"/>
</dbReference>
<comment type="similarity">
    <text evidence="8 9">Belongs to the TRAP transporter small permease family.</text>
</comment>
<evidence type="ECO:0000313" key="12">
    <source>
        <dbReference type="Proteomes" id="UP000019113"/>
    </source>
</evidence>
<dbReference type="PATRIC" id="fig|1178482.3.peg.2445"/>
<keyword evidence="7 9" id="KW-0472">Membrane</keyword>
<name>W1N6U8_9GAMM</name>
<reference evidence="11 12" key="1">
    <citation type="submission" date="2013-08" db="EMBL/GenBank/DDBJ databases">
        <title>draft genome of Halomonas huanghegensis, strain BJGMM-B45T.</title>
        <authorList>
            <person name="Miao C."/>
            <person name="Wan Y."/>
            <person name="Jin W."/>
        </authorList>
    </citation>
    <scope>NUCLEOTIDE SEQUENCE [LARGE SCALE GENOMIC DNA]</scope>
    <source>
        <strain evidence="11 12">BJGMM-B45</strain>
    </source>
</reference>
<evidence type="ECO:0000256" key="7">
    <source>
        <dbReference type="ARBA" id="ARBA00023136"/>
    </source>
</evidence>
<feature type="transmembrane region" description="Helical" evidence="9">
    <location>
        <begin position="51"/>
        <end position="70"/>
    </location>
</feature>
<comment type="subcellular location">
    <subcellularLocation>
        <location evidence="1 9">Cell inner membrane</location>
        <topology evidence="1 9">Multi-pass membrane protein</topology>
    </subcellularLocation>
</comment>
<dbReference type="eggNOG" id="COG3090">
    <property type="taxonomic scope" value="Bacteria"/>
</dbReference>
<dbReference type="InterPro" id="IPR055348">
    <property type="entry name" value="DctQ"/>
</dbReference>
<dbReference type="EMBL" id="AVBC01000035">
    <property type="protein sequence ID" value="ERL50876.1"/>
    <property type="molecule type" value="Genomic_DNA"/>
</dbReference>
<evidence type="ECO:0000256" key="2">
    <source>
        <dbReference type="ARBA" id="ARBA00022448"/>
    </source>
</evidence>
<evidence type="ECO:0000256" key="1">
    <source>
        <dbReference type="ARBA" id="ARBA00004429"/>
    </source>
</evidence>
<dbReference type="PANTHER" id="PTHR35011:SF2">
    <property type="entry name" value="2,3-DIKETO-L-GULONATE TRAP TRANSPORTER SMALL PERMEASE PROTEIN YIAM"/>
    <property type="match status" value="1"/>
</dbReference>
<evidence type="ECO:0000256" key="8">
    <source>
        <dbReference type="ARBA" id="ARBA00038436"/>
    </source>
</evidence>
<evidence type="ECO:0000256" key="9">
    <source>
        <dbReference type="RuleBase" id="RU369079"/>
    </source>
</evidence>
<gene>
    <name evidence="11" type="ORF">BJB45_19965</name>
</gene>
<dbReference type="Proteomes" id="UP000019113">
    <property type="component" value="Unassembled WGS sequence"/>
</dbReference>
<evidence type="ECO:0000259" key="10">
    <source>
        <dbReference type="Pfam" id="PF04290"/>
    </source>
</evidence>
<comment type="function">
    <text evidence="9">Part of the tripartite ATP-independent periplasmic (TRAP) transport system.</text>
</comment>
<keyword evidence="12" id="KW-1185">Reference proteome</keyword>
<dbReference type="RefSeq" id="WP_021819400.1">
    <property type="nucleotide sequence ID" value="NZ_AVBC01000035.1"/>
</dbReference>
<evidence type="ECO:0000256" key="4">
    <source>
        <dbReference type="ARBA" id="ARBA00022519"/>
    </source>
</evidence>
<evidence type="ECO:0000256" key="3">
    <source>
        <dbReference type="ARBA" id="ARBA00022475"/>
    </source>
</evidence>
<dbReference type="GO" id="GO:0022857">
    <property type="term" value="F:transmembrane transporter activity"/>
    <property type="evidence" value="ECO:0007669"/>
    <property type="project" value="UniProtKB-UniRule"/>
</dbReference>
<feature type="transmembrane region" description="Helical" evidence="9">
    <location>
        <begin position="132"/>
        <end position="153"/>
    </location>
</feature>
<feature type="transmembrane region" description="Helical" evidence="9">
    <location>
        <begin position="12"/>
        <end position="36"/>
    </location>
</feature>
<sequence length="159" mass="17284">MITSLRRLCHAVAQLCLAVAGFGAALLAILVSYTVFMRWVVGAPPHWAEELPQLVLVWMSLLAAVACTYRRSHLSAGLMPMIVSSVSAQRLITRVMDVLLLAMFLLLAKAGWDLAWLTMSQTTTALQIPAGVTYMAVPVGCIGMALMQVELLLAQEKRS</sequence>
<accession>W1N6U8</accession>
<dbReference type="PANTHER" id="PTHR35011">
    <property type="entry name" value="2,3-DIKETO-L-GULONATE TRAP TRANSPORTER SMALL PERMEASE PROTEIN YIAM"/>
    <property type="match status" value="1"/>
</dbReference>
<keyword evidence="6 9" id="KW-1133">Transmembrane helix</keyword>
<evidence type="ECO:0000256" key="6">
    <source>
        <dbReference type="ARBA" id="ARBA00022989"/>
    </source>
</evidence>
<dbReference type="AlphaFoldDB" id="W1N6U8"/>
<feature type="transmembrane region" description="Helical" evidence="9">
    <location>
        <begin position="91"/>
        <end position="112"/>
    </location>
</feature>
<dbReference type="Pfam" id="PF04290">
    <property type="entry name" value="DctQ"/>
    <property type="match status" value="1"/>
</dbReference>
<keyword evidence="4 9" id="KW-0997">Cell inner membrane</keyword>
<evidence type="ECO:0000313" key="11">
    <source>
        <dbReference type="EMBL" id="ERL50876.1"/>
    </source>
</evidence>
<proteinExistence type="inferred from homology"/>
<keyword evidence="3" id="KW-1003">Cell membrane</keyword>